<dbReference type="RefSeq" id="WP_039456244.1">
    <property type="nucleotide sequence ID" value="NZ_JSWE01000096.1"/>
</dbReference>
<proteinExistence type="predicted"/>
<name>A0A0C1MT18_9RICK</name>
<accession>A0A0C1MT18</accession>
<evidence type="ECO:0000313" key="2">
    <source>
        <dbReference type="Proteomes" id="UP000031258"/>
    </source>
</evidence>
<sequence length="84" mass="9808">MNIYSKINTYNTRDEFSKIIRFYIGSCGMIPYKKAARELRVDERTLASWVRGEKQLTLSSLLKLALYLPPTFIRDVINIPHKIS</sequence>
<organism evidence="1 2">
    <name type="scientific">Candidatus Jidaibacter acanthamoebae</name>
    <dbReference type="NCBI Taxonomy" id="86105"/>
    <lineage>
        <taxon>Bacteria</taxon>
        <taxon>Pseudomonadati</taxon>
        <taxon>Pseudomonadota</taxon>
        <taxon>Alphaproteobacteria</taxon>
        <taxon>Rickettsiales</taxon>
        <taxon>Candidatus Midichloriaceae</taxon>
        <taxon>Candidatus Jidaibacter</taxon>
    </lineage>
</organism>
<evidence type="ECO:0008006" key="3">
    <source>
        <dbReference type="Google" id="ProtNLM"/>
    </source>
</evidence>
<comment type="caution">
    <text evidence="1">The sequence shown here is derived from an EMBL/GenBank/DDBJ whole genome shotgun (WGS) entry which is preliminary data.</text>
</comment>
<keyword evidence="2" id="KW-1185">Reference proteome</keyword>
<dbReference type="STRING" id="86105.NF27_DT00160"/>
<protein>
    <recommendedName>
        <fullName evidence="3">HTH cro/C1-type domain-containing protein</fullName>
    </recommendedName>
</protein>
<gene>
    <name evidence="1" type="ORF">NF27_DT00160</name>
</gene>
<dbReference type="Proteomes" id="UP000031258">
    <property type="component" value="Unassembled WGS sequence"/>
</dbReference>
<dbReference type="AlphaFoldDB" id="A0A0C1MT18"/>
<dbReference type="EMBL" id="JSWE01000096">
    <property type="protein sequence ID" value="KIE05242.1"/>
    <property type="molecule type" value="Genomic_DNA"/>
</dbReference>
<reference evidence="1 2" key="1">
    <citation type="submission" date="2014-11" db="EMBL/GenBank/DDBJ databases">
        <title>A Rickettsiales Symbiont of Amoebae With Ancient Features.</title>
        <authorList>
            <person name="Schulz F."/>
            <person name="Martijn J."/>
            <person name="Wascher F."/>
            <person name="Kostanjsek R."/>
            <person name="Ettema T.J."/>
            <person name="Horn M."/>
        </authorList>
    </citation>
    <scope>NUCLEOTIDE SEQUENCE [LARGE SCALE GENOMIC DNA]</scope>
    <source>
        <strain evidence="1 2">UWC36</strain>
    </source>
</reference>
<evidence type="ECO:0000313" key="1">
    <source>
        <dbReference type="EMBL" id="KIE05242.1"/>
    </source>
</evidence>